<evidence type="ECO:0000259" key="1">
    <source>
        <dbReference type="PROSITE" id="PS51462"/>
    </source>
</evidence>
<evidence type="ECO:0000313" key="3">
    <source>
        <dbReference type="Proteomes" id="UP000253507"/>
    </source>
</evidence>
<dbReference type="InterPro" id="IPR000086">
    <property type="entry name" value="NUDIX_hydrolase_dom"/>
</dbReference>
<dbReference type="OrthoDB" id="21568at2"/>
<dbReference type="AlphaFoldDB" id="A0A367E5C3"/>
<dbReference type="CDD" id="cd03674">
    <property type="entry name" value="NUDIX_Hydrolase"/>
    <property type="match status" value="1"/>
</dbReference>
<dbReference type="PROSITE" id="PS51462">
    <property type="entry name" value="NUDIX"/>
    <property type="match status" value="1"/>
</dbReference>
<dbReference type="Proteomes" id="UP000253507">
    <property type="component" value="Unassembled WGS sequence"/>
</dbReference>
<evidence type="ECO:0000313" key="2">
    <source>
        <dbReference type="EMBL" id="RCG13248.1"/>
    </source>
</evidence>
<protein>
    <submittedName>
        <fullName evidence="2">NUDIX domain-containing protein</fullName>
    </submittedName>
</protein>
<feature type="domain" description="Nudix hydrolase" evidence="1">
    <location>
        <begin position="46"/>
        <end position="195"/>
    </location>
</feature>
<organism evidence="2 3">
    <name type="scientific">Streptomyces reniochalinae</name>
    <dbReference type="NCBI Taxonomy" id="2250578"/>
    <lineage>
        <taxon>Bacteria</taxon>
        <taxon>Bacillati</taxon>
        <taxon>Actinomycetota</taxon>
        <taxon>Actinomycetes</taxon>
        <taxon>Kitasatosporales</taxon>
        <taxon>Streptomycetaceae</taxon>
        <taxon>Streptomyces</taxon>
    </lineage>
</organism>
<dbReference type="SUPFAM" id="SSF55811">
    <property type="entry name" value="Nudix"/>
    <property type="match status" value="1"/>
</dbReference>
<dbReference type="Pfam" id="PF00293">
    <property type="entry name" value="NUDIX"/>
    <property type="match status" value="1"/>
</dbReference>
<proteinExistence type="predicted"/>
<keyword evidence="3" id="KW-1185">Reference proteome</keyword>
<dbReference type="RefSeq" id="WP_114019498.1">
    <property type="nucleotide sequence ID" value="NZ_QOIM01000058.1"/>
</dbReference>
<dbReference type="EMBL" id="QOIM01000058">
    <property type="protein sequence ID" value="RCG13248.1"/>
    <property type="molecule type" value="Genomic_DNA"/>
</dbReference>
<name>A0A367E5C3_9ACTN</name>
<gene>
    <name evidence="2" type="ORF">DQ392_33615</name>
</gene>
<accession>A0A367E5C3</accession>
<sequence length="205" mass="22124">MPPSRSPIRATVEAYLEHHPDERAGLAVLPTALDRPADPTSRATLPGHVTCGVILVNEIGQVLHIRHRASGKVLTPGGHTEPEDKTLAAAALRELDEETGIPPGAVAPRPGCDGVPVDIDVHDIDTSPVKSGPAHQHYDLRYLFRVDDSEVALTPSGVPHVREPGKCTGWRFWDPDELPAPVVPYTRAAVEGIRSGRLYTEMGWA</sequence>
<dbReference type="Gene3D" id="3.90.79.10">
    <property type="entry name" value="Nucleoside Triphosphate Pyrophosphohydrolase"/>
    <property type="match status" value="1"/>
</dbReference>
<reference evidence="2 3" key="1">
    <citation type="submission" date="2018-06" db="EMBL/GenBank/DDBJ databases">
        <title>Streptomyces reniochalinae sp. nov. and Streptomyces diacarnus sp. nov. from marine sponges.</title>
        <authorList>
            <person name="Li L."/>
        </authorList>
    </citation>
    <scope>NUCLEOTIDE SEQUENCE [LARGE SCALE GENOMIC DNA]</scope>
    <source>
        <strain evidence="2 3">LHW50302</strain>
    </source>
</reference>
<comment type="caution">
    <text evidence="2">The sequence shown here is derived from an EMBL/GenBank/DDBJ whole genome shotgun (WGS) entry which is preliminary data.</text>
</comment>
<dbReference type="InterPro" id="IPR015797">
    <property type="entry name" value="NUDIX_hydrolase-like_dom_sf"/>
</dbReference>